<dbReference type="CDD" id="cd17762">
    <property type="entry name" value="AMN"/>
    <property type="match status" value="1"/>
</dbReference>
<dbReference type="SUPFAM" id="SSF53167">
    <property type="entry name" value="Purine and uridine phosphorylases"/>
    <property type="match status" value="1"/>
</dbReference>
<dbReference type="Pfam" id="PF01048">
    <property type="entry name" value="PNP_UDP_1"/>
    <property type="match status" value="1"/>
</dbReference>
<dbReference type="OrthoDB" id="7945729at2"/>
<dbReference type="PANTHER" id="PTHR43691:SF6">
    <property type="entry name" value="AMP NUCLEOSIDASE"/>
    <property type="match status" value="1"/>
</dbReference>
<dbReference type="AlphaFoldDB" id="A0A345UPC3"/>
<dbReference type="InterPro" id="IPR047039">
    <property type="entry name" value="AMN_phosphorylase"/>
</dbReference>
<evidence type="ECO:0000313" key="4">
    <source>
        <dbReference type="Proteomes" id="UP000254808"/>
    </source>
</evidence>
<dbReference type="GO" id="GO:0005829">
    <property type="term" value="C:cytosol"/>
    <property type="evidence" value="ECO:0007669"/>
    <property type="project" value="TreeGrafter"/>
</dbReference>
<feature type="domain" description="Nucleoside phosphorylase" evidence="2">
    <location>
        <begin position="165"/>
        <end position="365"/>
    </location>
</feature>
<evidence type="ECO:0000313" key="3">
    <source>
        <dbReference type="EMBL" id="AXJ02325.1"/>
    </source>
</evidence>
<dbReference type="GO" id="GO:0008714">
    <property type="term" value="F:AMP nucleosidase activity"/>
    <property type="evidence" value="ECO:0007669"/>
    <property type="project" value="InterPro"/>
</dbReference>
<evidence type="ECO:0000259" key="2">
    <source>
        <dbReference type="Pfam" id="PF01048"/>
    </source>
</evidence>
<protein>
    <submittedName>
        <fullName evidence="3">AMP nucleosidase</fullName>
    </submittedName>
</protein>
<dbReference type="Proteomes" id="UP000254808">
    <property type="component" value="Chromosome"/>
</dbReference>
<name>A0A345UPC3_9BACT</name>
<dbReference type="EMBL" id="CP027806">
    <property type="protein sequence ID" value="AXJ02325.1"/>
    <property type="molecule type" value="Genomic_DNA"/>
</dbReference>
<gene>
    <name evidence="3" type="ORF">CYPRO_3090</name>
</gene>
<dbReference type="KEGG" id="cprv:CYPRO_3090"/>
<proteinExistence type="predicted"/>
<evidence type="ECO:0000256" key="1">
    <source>
        <dbReference type="SAM" id="MobiDB-lite"/>
    </source>
</evidence>
<dbReference type="InterPro" id="IPR000845">
    <property type="entry name" value="Nucleoside_phosphorylase_d"/>
</dbReference>
<dbReference type="GO" id="GO:0009116">
    <property type="term" value="P:nucleoside metabolic process"/>
    <property type="evidence" value="ECO:0007669"/>
    <property type="project" value="InterPro"/>
</dbReference>
<sequence>MNKTFEYKKKDNSTPEEIRDAVKATCDFMERAYEEGYYPKLSIIRDWSEHNPEITGEFAKPRVYRWYLNRELKKLISMGATVKVDYSRKLIPLNDPSLLTYLDEDDMDFTLKKLFLFRPERIDLSLDRLEHYTGTKAEDFQRYILFTNYDMHVEVFKQKYPDCVVPSRDGVQMPAYHHKLDENLGISLVNIGVGPSNAKTCTDHIAVLRPDAMIMVGHCGGLRNHQEIGDFVLASGYMRDDNVLDDDIPLSVPIIPNYALNLFLQQALEKYGMEYRIGTVFTTGNRNWEFSMKRTVSSIHISRSIAIDMESATVATNGFRYRIPNATLLCVSDKPLHGKPKLSGAAQSFYQNSKEKHLEIVIETIELSKKQNPQGLPNASIRATNEPLMGGPATEG</sequence>
<dbReference type="InterPro" id="IPR035994">
    <property type="entry name" value="Nucleoside_phosphorylase_sf"/>
</dbReference>
<keyword evidence="4" id="KW-1185">Reference proteome</keyword>
<organism evidence="3 4">
    <name type="scientific">Cyclonatronum proteinivorum</name>
    <dbReference type="NCBI Taxonomy" id="1457365"/>
    <lineage>
        <taxon>Bacteria</taxon>
        <taxon>Pseudomonadati</taxon>
        <taxon>Balneolota</taxon>
        <taxon>Balneolia</taxon>
        <taxon>Balneolales</taxon>
        <taxon>Cyclonatronaceae</taxon>
        <taxon>Cyclonatronum</taxon>
    </lineage>
</organism>
<accession>A0A345UPC3</accession>
<dbReference type="Gene3D" id="3.40.50.1580">
    <property type="entry name" value="Nucleoside phosphorylase domain"/>
    <property type="match status" value="1"/>
</dbReference>
<feature type="compositionally biased region" description="Polar residues" evidence="1">
    <location>
        <begin position="371"/>
        <end position="383"/>
    </location>
</feature>
<reference evidence="3 4" key="1">
    <citation type="submission" date="2018-03" db="EMBL/GenBank/DDBJ databases">
        <title>Phenotypic and genomic properties of Cyclonatronum proteinivorum gen. nov., sp. nov., a haloalkaliphilic bacteroidete from soda lakes possessing Na+-translocating rhodopsin.</title>
        <authorList>
            <person name="Toshchakov S.V."/>
            <person name="Korzhenkov A."/>
            <person name="Samarov N.I."/>
            <person name="Kublanov I.V."/>
            <person name="Muntyan M.S."/>
            <person name="Sorokin D.Y."/>
        </authorList>
    </citation>
    <scope>NUCLEOTIDE SEQUENCE [LARGE SCALE GENOMIC DNA]</scope>
    <source>
        <strain evidence="3 4">Omega</strain>
    </source>
</reference>
<dbReference type="RefSeq" id="WP_114985431.1">
    <property type="nucleotide sequence ID" value="NZ_CP027806.1"/>
</dbReference>
<dbReference type="PANTHER" id="PTHR43691">
    <property type="entry name" value="URIDINE PHOSPHORYLASE"/>
    <property type="match status" value="1"/>
</dbReference>
<feature type="region of interest" description="Disordered" evidence="1">
    <location>
        <begin position="371"/>
        <end position="396"/>
    </location>
</feature>